<sequence length="281" mass="30041">MKAATNILMFAVAVLFASISMAQNSLALYVSDSGSAALTEVQGRTSLLVLAGGNDNGQATSGSCVIAASLTAVEGGFKGNLFPVSTGINSYSEEQAQGKKINVESDSAAIVITDVDDVGICALDNSLVNRYGKILLNDKKHKIVYSEMIGLAHANALSLFKRGKKEEAIIGLSAYAENYKSAWLADKELADVVVSAINDYAYFLQENNQAAESIPLLKDIVTAQPNRAVAWLNLADSNWAVGNKNDAVKQYSEYKKLMLSVNKKSKIPSRVFERSEASSSL</sequence>
<dbReference type="RefSeq" id="WP_017341505.1">
    <property type="nucleotide sequence ID" value="NZ_CP010945.1"/>
</dbReference>
<dbReference type="SUPFAM" id="SSF48452">
    <property type="entry name" value="TPR-like"/>
    <property type="match status" value="1"/>
</dbReference>
<dbReference type="Gene3D" id="1.25.40.10">
    <property type="entry name" value="Tetratricopeptide repeat domain"/>
    <property type="match status" value="1"/>
</dbReference>
<evidence type="ECO:0008006" key="4">
    <source>
        <dbReference type="Google" id="ProtNLM"/>
    </source>
</evidence>
<keyword evidence="1" id="KW-0732">Signal</keyword>
<proteinExistence type="predicted"/>
<dbReference type="eggNOG" id="COG0457">
    <property type="taxonomic scope" value="Bacteria"/>
</dbReference>
<feature type="signal peptide" evidence="1">
    <location>
        <begin position="1"/>
        <end position="22"/>
    </location>
</feature>
<protein>
    <recommendedName>
        <fullName evidence="4">Tetratricopeptide repeat protein</fullName>
    </recommendedName>
</protein>
<dbReference type="EMBL" id="CP010945">
    <property type="protein sequence ID" value="AKV05639.1"/>
    <property type="molecule type" value="Genomic_DNA"/>
</dbReference>
<dbReference type="OrthoDB" id="8970999at2"/>
<organism evidence="2 3">
    <name type="scientific">Pseudomonas fluorescens NCIMB 11764</name>
    <dbReference type="NCBI Taxonomy" id="1221522"/>
    <lineage>
        <taxon>Bacteria</taxon>
        <taxon>Pseudomonadati</taxon>
        <taxon>Pseudomonadota</taxon>
        <taxon>Gammaproteobacteria</taxon>
        <taxon>Pseudomonadales</taxon>
        <taxon>Pseudomonadaceae</taxon>
        <taxon>Pseudomonas</taxon>
    </lineage>
</organism>
<evidence type="ECO:0000256" key="1">
    <source>
        <dbReference type="SAM" id="SignalP"/>
    </source>
</evidence>
<evidence type="ECO:0000313" key="2">
    <source>
        <dbReference type="EMBL" id="AKV05639.1"/>
    </source>
</evidence>
<dbReference type="Proteomes" id="UP000017175">
    <property type="component" value="Chromosome"/>
</dbReference>
<accession>A0A0K1QIP4</accession>
<reference evidence="2 3" key="1">
    <citation type="journal article" date="2012" name="J. Bacteriol.">
        <title>Draft genome sequence of the cyanide-utilizing bacterium Pseudomonas fluorescens strain NCIMB 11764.</title>
        <authorList>
            <person name="Vilo C.A."/>
            <person name="Benedik M.J."/>
            <person name="Kunz D.A."/>
            <person name="Dong Q."/>
        </authorList>
    </citation>
    <scope>NUCLEOTIDE SEQUENCE [LARGE SCALE GENOMIC DNA]</scope>
    <source>
        <strain evidence="2 3">NCIMB 11764</strain>
    </source>
</reference>
<feature type="chain" id="PRO_5005467487" description="Tetratricopeptide repeat protein" evidence="1">
    <location>
        <begin position="23"/>
        <end position="281"/>
    </location>
</feature>
<name>A0A0K1QIP4_PSEFL</name>
<dbReference type="InterPro" id="IPR011990">
    <property type="entry name" value="TPR-like_helical_dom_sf"/>
</dbReference>
<gene>
    <name evidence="2" type="ORF">B723_04200</name>
</gene>
<evidence type="ECO:0000313" key="3">
    <source>
        <dbReference type="Proteomes" id="UP000017175"/>
    </source>
</evidence>
<dbReference type="AlphaFoldDB" id="A0A0K1QIP4"/>